<gene>
    <name evidence="1" type="ORF">WJ0W_003737</name>
</gene>
<evidence type="ECO:0000313" key="1">
    <source>
        <dbReference type="EMBL" id="CAH8246502.1"/>
    </source>
</evidence>
<proteinExistence type="predicted"/>
<comment type="caution">
    <text evidence="1">The sequence shown here is derived from an EMBL/GenBank/DDBJ whole genome shotgun (WGS) entry which is preliminary data.</text>
</comment>
<dbReference type="Proteomes" id="UP001154322">
    <property type="component" value="Unassembled WGS sequence"/>
</dbReference>
<protein>
    <submittedName>
        <fullName evidence="1">Uncharacterized protein</fullName>
    </submittedName>
</protein>
<evidence type="ECO:0000313" key="2">
    <source>
        <dbReference type="Proteomes" id="UP001154322"/>
    </source>
</evidence>
<reference evidence="1" key="1">
    <citation type="submission" date="2022-06" db="EMBL/GenBank/DDBJ databases">
        <authorList>
            <person name="Dietemann V."/>
            <person name="Ory F."/>
            <person name="Dainat B."/>
            <person name="Oberhansli S."/>
        </authorList>
    </citation>
    <scope>NUCLEOTIDE SEQUENCE</scope>
    <source>
        <strain evidence="1">Ena-SAMPLE-TAB-26-04-2022-14:26:32:270-5432</strain>
    </source>
</reference>
<dbReference type="EMBL" id="CALYLO010000005">
    <property type="protein sequence ID" value="CAH8246502.1"/>
    <property type="molecule type" value="Genomic_DNA"/>
</dbReference>
<organism evidence="1 2">
    <name type="scientific">Paenibacillus melissococcoides</name>
    <dbReference type="NCBI Taxonomy" id="2912268"/>
    <lineage>
        <taxon>Bacteria</taxon>
        <taxon>Bacillati</taxon>
        <taxon>Bacillota</taxon>
        <taxon>Bacilli</taxon>
        <taxon>Bacillales</taxon>
        <taxon>Paenibacillaceae</taxon>
        <taxon>Paenibacillus</taxon>
    </lineage>
</organism>
<name>A0ABN8U655_9BACL</name>
<sequence>MKGFANMRHAVRREQSREKEWAKVYSGLVQPGDAFVFYDGETTLTRDGWIEFAYYPITCNSWEKLWSELAAYPFAYSMKSRLCPNDCRLLYAEIIPWFPAPHSAPYLKLLREMKAEARGRQFYARRLEARTAGKVVCHLKKNRDFVRISADLQGCKLRL</sequence>
<accession>A0ABN8U655</accession>
<keyword evidence="2" id="KW-1185">Reference proteome</keyword>
<dbReference type="RefSeq" id="WP_213428108.1">
    <property type="nucleotide sequence ID" value="NZ_AP031286.1"/>
</dbReference>